<reference evidence="1 2" key="1">
    <citation type="submission" date="2015-11" db="EMBL/GenBank/DDBJ databases">
        <title>Solirubrum puertoriconensis gen. nov. an environmental bacteria isolated in Puerto Rico.</title>
        <authorList>
            <person name="Cuebas-Irizarry M.F."/>
            <person name="Montalvo-Rodriguez R."/>
        </authorList>
    </citation>
    <scope>NUCLEOTIDE SEQUENCE [LARGE SCALE GENOMIC DNA]</scope>
    <source>
        <strain evidence="1 2">MC1A</strain>
    </source>
</reference>
<comment type="caution">
    <text evidence="1">The sequence shown here is derived from an EMBL/GenBank/DDBJ whole genome shotgun (WGS) entry which is preliminary data.</text>
</comment>
<name>A0A9X0HJ67_SOLP1</name>
<evidence type="ECO:0000313" key="2">
    <source>
        <dbReference type="Proteomes" id="UP000054223"/>
    </source>
</evidence>
<evidence type="ECO:0000313" key="1">
    <source>
        <dbReference type="EMBL" id="KUG06872.1"/>
    </source>
</evidence>
<protein>
    <recommendedName>
        <fullName evidence="3">TIGR02594 family protein</fullName>
    </recommendedName>
</protein>
<organism evidence="1 2">
    <name type="scientific">Solirubrum puertoriconensis</name>
    <dbReference type="NCBI Taxonomy" id="1751427"/>
    <lineage>
        <taxon>Bacteria</taxon>
        <taxon>Pseudomonadati</taxon>
        <taxon>Bacteroidota</taxon>
        <taxon>Cytophagia</taxon>
        <taxon>Cytophagales</taxon>
    </lineage>
</organism>
<dbReference type="RefSeq" id="WP_059072566.1">
    <property type="nucleotide sequence ID" value="NZ_LNAL01000008.1"/>
</dbReference>
<dbReference type="EMBL" id="LNAL01000008">
    <property type="protein sequence ID" value="KUG06872.1"/>
    <property type="molecule type" value="Genomic_DNA"/>
</dbReference>
<gene>
    <name evidence="1" type="ORF">ASU33_05985</name>
</gene>
<dbReference type="OrthoDB" id="9813532at2"/>
<evidence type="ECO:0008006" key="3">
    <source>
        <dbReference type="Google" id="ProtNLM"/>
    </source>
</evidence>
<dbReference type="InterPro" id="IPR013423">
    <property type="entry name" value="CHP02594"/>
</dbReference>
<dbReference type="NCBIfam" id="TIGR02594">
    <property type="entry name" value="TIGR02594 family protein"/>
    <property type="match status" value="1"/>
</dbReference>
<proteinExistence type="predicted"/>
<dbReference type="AlphaFoldDB" id="A0A9X0HJ67"/>
<sequence>MALPSAYAWLQSEGAPKILVEALKLFGVAEKAGPQHNPIILGWLKELGFTWINDDETPWCGTFMGIVAKRAGKPVHIDAARAKSWLKWGTGVTTPMLGDVLVFDRQGGGHVGLYVGEDATHYHVLGGNQANCVCIVRILKTRLTQARRTAWTSAQPANVRRVWLSPKGAHTSINEV</sequence>
<keyword evidence="2" id="KW-1185">Reference proteome</keyword>
<accession>A0A9X0HJ67</accession>
<dbReference type="Proteomes" id="UP000054223">
    <property type="component" value="Unassembled WGS sequence"/>
</dbReference>